<comment type="similarity">
    <text evidence="8">Belongs to the binding-protein-dependent transport system permease family. LivHM subfamily.</text>
</comment>
<feature type="transmembrane region" description="Helical" evidence="9">
    <location>
        <begin position="59"/>
        <end position="79"/>
    </location>
</feature>
<evidence type="ECO:0000256" key="4">
    <source>
        <dbReference type="ARBA" id="ARBA00022692"/>
    </source>
</evidence>
<name>A0A3A1YYS4_9BURK</name>
<dbReference type="Pfam" id="PF02653">
    <property type="entry name" value="BPD_transp_2"/>
    <property type="match status" value="1"/>
</dbReference>
<dbReference type="GO" id="GO:0006865">
    <property type="term" value="P:amino acid transport"/>
    <property type="evidence" value="ECO:0007669"/>
    <property type="project" value="UniProtKB-KW"/>
</dbReference>
<feature type="transmembrane region" description="Helical" evidence="9">
    <location>
        <begin position="100"/>
        <end position="121"/>
    </location>
</feature>
<evidence type="ECO:0000256" key="9">
    <source>
        <dbReference type="SAM" id="Phobius"/>
    </source>
</evidence>
<evidence type="ECO:0000256" key="7">
    <source>
        <dbReference type="ARBA" id="ARBA00023136"/>
    </source>
</evidence>
<feature type="transmembrane region" description="Helical" evidence="9">
    <location>
        <begin position="192"/>
        <end position="216"/>
    </location>
</feature>
<feature type="transmembrane region" description="Helical" evidence="9">
    <location>
        <begin position="264"/>
        <end position="281"/>
    </location>
</feature>
<dbReference type="GO" id="GO:0022857">
    <property type="term" value="F:transmembrane transporter activity"/>
    <property type="evidence" value="ECO:0007669"/>
    <property type="project" value="InterPro"/>
</dbReference>
<feature type="transmembrane region" description="Helical" evidence="9">
    <location>
        <begin position="6"/>
        <end position="26"/>
    </location>
</feature>
<accession>A0A3A1YYS4</accession>
<dbReference type="CDD" id="cd06582">
    <property type="entry name" value="TM_PBP1_LivH_like"/>
    <property type="match status" value="1"/>
</dbReference>
<proteinExistence type="inferred from homology"/>
<dbReference type="OrthoDB" id="9807115at2"/>
<organism evidence="10 11">
    <name type="scientific">Neopusillimonas maritima</name>
    <dbReference type="NCBI Taxonomy" id="2026239"/>
    <lineage>
        <taxon>Bacteria</taxon>
        <taxon>Pseudomonadati</taxon>
        <taxon>Pseudomonadota</taxon>
        <taxon>Betaproteobacteria</taxon>
        <taxon>Burkholderiales</taxon>
        <taxon>Alcaligenaceae</taxon>
        <taxon>Neopusillimonas</taxon>
    </lineage>
</organism>
<evidence type="ECO:0000313" key="11">
    <source>
        <dbReference type="Proteomes" id="UP000266206"/>
    </source>
</evidence>
<comment type="caution">
    <text evidence="10">The sequence shown here is derived from an EMBL/GenBank/DDBJ whole genome shotgun (WGS) entry which is preliminary data.</text>
</comment>
<dbReference type="InterPro" id="IPR001851">
    <property type="entry name" value="ABC_transp_permease"/>
</dbReference>
<evidence type="ECO:0000313" key="10">
    <source>
        <dbReference type="EMBL" id="RIY41257.1"/>
    </source>
</evidence>
<dbReference type="RefSeq" id="WP_114419422.1">
    <property type="nucleotide sequence ID" value="NZ_NQYH01000004.1"/>
</dbReference>
<dbReference type="PANTHER" id="PTHR11795:SF445">
    <property type="entry name" value="AMINO ACID ABC TRANSPORTER PERMEASE PROTEIN"/>
    <property type="match status" value="1"/>
</dbReference>
<evidence type="ECO:0000256" key="6">
    <source>
        <dbReference type="ARBA" id="ARBA00022989"/>
    </source>
</evidence>
<feature type="transmembrane region" description="Helical" evidence="9">
    <location>
        <begin position="228"/>
        <end position="252"/>
    </location>
</feature>
<evidence type="ECO:0000256" key="1">
    <source>
        <dbReference type="ARBA" id="ARBA00004651"/>
    </source>
</evidence>
<feature type="transmembrane region" description="Helical" evidence="9">
    <location>
        <begin position="141"/>
        <end position="162"/>
    </location>
</feature>
<evidence type="ECO:0000256" key="2">
    <source>
        <dbReference type="ARBA" id="ARBA00022448"/>
    </source>
</evidence>
<comment type="subcellular location">
    <subcellularLocation>
        <location evidence="1">Cell membrane</location>
        <topology evidence="1">Multi-pass membrane protein</topology>
    </subcellularLocation>
</comment>
<feature type="transmembrane region" description="Helical" evidence="9">
    <location>
        <begin position="33"/>
        <end position="53"/>
    </location>
</feature>
<dbReference type="Proteomes" id="UP000266206">
    <property type="component" value="Unassembled WGS sequence"/>
</dbReference>
<protein>
    <submittedName>
        <fullName evidence="10">Branched-chain amino acid ABC transporter permease</fullName>
    </submittedName>
</protein>
<keyword evidence="2" id="KW-0813">Transport</keyword>
<evidence type="ECO:0000256" key="3">
    <source>
        <dbReference type="ARBA" id="ARBA00022475"/>
    </source>
</evidence>
<sequence>MLFIELLLASLTLGGLYALIAMGLTLQYGVARIMNLSHGEFMVAAAFFSYWLVTSLGVHPLMALAVAVPLGFALQWVIYQLLLTPLVRRSPTADALEVDSILATFGILFVVQGILLIIFGGNYYSYDYLTVPVNVLGAAVAANRLLAAGAALVIGLAVYFVLVKSRWGASLRAMANAPQFAHLVGINPRAMAAFAFALGGALVVGAGVLVSMFLPFSTYIGVAFTMKALVIVIMGGVGNLLGCILAGLLLGVVETLVSRFVDPGLTMAATFTIFLLVLLLRPQGIFGRAGK</sequence>
<dbReference type="GO" id="GO:0005886">
    <property type="term" value="C:plasma membrane"/>
    <property type="evidence" value="ECO:0007669"/>
    <property type="project" value="UniProtKB-SubCell"/>
</dbReference>
<keyword evidence="3" id="KW-1003">Cell membrane</keyword>
<gene>
    <name evidence="10" type="ORF">CJP73_06920</name>
</gene>
<dbReference type="EMBL" id="NQYH01000004">
    <property type="protein sequence ID" value="RIY41257.1"/>
    <property type="molecule type" value="Genomic_DNA"/>
</dbReference>
<dbReference type="AlphaFoldDB" id="A0A3A1YYS4"/>
<evidence type="ECO:0000256" key="5">
    <source>
        <dbReference type="ARBA" id="ARBA00022970"/>
    </source>
</evidence>
<keyword evidence="6 9" id="KW-1133">Transmembrane helix</keyword>
<evidence type="ECO:0000256" key="8">
    <source>
        <dbReference type="ARBA" id="ARBA00037998"/>
    </source>
</evidence>
<dbReference type="InterPro" id="IPR052157">
    <property type="entry name" value="BCAA_transport_permease"/>
</dbReference>
<reference evidence="10 11" key="1">
    <citation type="submission" date="2017-08" db="EMBL/GenBank/DDBJ databases">
        <title>Pusillimonas indicus sp. nov., a member of the family Alcaligenaceae isolated from surface seawater.</title>
        <authorList>
            <person name="Li J."/>
        </authorList>
    </citation>
    <scope>NUCLEOTIDE SEQUENCE [LARGE SCALE GENOMIC DNA]</scope>
    <source>
        <strain evidence="10 11">L52-1-41</strain>
    </source>
</reference>
<keyword evidence="4 9" id="KW-0812">Transmembrane</keyword>
<keyword evidence="5" id="KW-0029">Amino-acid transport</keyword>
<dbReference type="PANTHER" id="PTHR11795">
    <property type="entry name" value="BRANCHED-CHAIN AMINO ACID TRANSPORT SYSTEM PERMEASE PROTEIN LIVH"/>
    <property type="match status" value="1"/>
</dbReference>
<keyword evidence="7 9" id="KW-0472">Membrane</keyword>